<name>A0A081NG27_9GAMM</name>
<organism evidence="1 2">
    <name type="scientific">Endozoicomonas numazuensis</name>
    <dbReference type="NCBI Taxonomy" id="1137799"/>
    <lineage>
        <taxon>Bacteria</taxon>
        <taxon>Pseudomonadati</taxon>
        <taxon>Pseudomonadota</taxon>
        <taxon>Gammaproteobacteria</taxon>
        <taxon>Oceanospirillales</taxon>
        <taxon>Endozoicomonadaceae</taxon>
        <taxon>Endozoicomonas</taxon>
    </lineage>
</organism>
<gene>
    <name evidence="1" type="ORF">GZ78_16540</name>
</gene>
<dbReference type="RefSeq" id="WP_034837620.1">
    <property type="nucleotide sequence ID" value="NZ_JOKH01000003.1"/>
</dbReference>
<comment type="caution">
    <text evidence="1">The sequence shown here is derived from an EMBL/GenBank/DDBJ whole genome shotgun (WGS) entry which is preliminary data.</text>
</comment>
<dbReference type="AlphaFoldDB" id="A0A081NG27"/>
<dbReference type="EMBL" id="JOKH01000003">
    <property type="protein sequence ID" value="KEQ17400.1"/>
    <property type="molecule type" value="Genomic_DNA"/>
</dbReference>
<sequence length="142" mass="16599">MADIHIDDFFHDCAKTLVHLYNTFPRLTSLYVDDIIIPEPVDEFGLPSRRHQACFDSFLWLAREGYIHYEQRVRLEGLDQVVLTEKSFLRLSLPSLNVDLDEQPEHIAQKRGTLGWQFRAALRSGTTHQLNQLCQHFFTIKS</sequence>
<evidence type="ECO:0000313" key="1">
    <source>
        <dbReference type="EMBL" id="KEQ17400.1"/>
    </source>
</evidence>
<keyword evidence="2" id="KW-1185">Reference proteome</keyword>
<accession>A0A081NG27</accession>
<reference evidence="1 2" key="1">
    <citation type="submission" date="2014-06" db="EMBL/GenBank/DDBJ databases">
        <title>Whole Genome Sequences of Three Symbiotic Endozoicomonas Bacteria.</title>
        <authorList>
            <person name="Neave M.J."/>
            <person name="Apprill A."/>
            <person name="Voolstra C.R."/>
        </authorList>
    </citation>
    <scope>NUCLEOTIDE SEQUENCE [LARGE SCALE GENOMIC DNA]</scope>
    <source>
        <strain evidence="1 2">DSM 25634</strain>
    </source>
</reference>
<dbReference type="Proteomes" id="UP000028073">
    <property type="component" value="Unassembled WGS sequence"/>
</dbReference>
<dbReference type="eggNOG" id="ENOG5032SUN">
    <property type="taxonomic scope" value="Bacteria"/>
</dbReference>
<proteinExistence type="predicted"/>
<dbReference type="OrthoDB" id="6958576at2"/>
<protein>
    <submittedName>
        <fullName evidence="1">Uncharacterized protein</fullName>
    </submittedName>
</protein>
<evidence type="ECO:0000313" key="2">
    <source>
        <dbReference type="Proteomes" id="UP000028073"/>
    </source>
</evidence>
<dbReference type="STRING" id="1137799.GZ78_16540"/>